<proteinExistence type="inferred from homology"/>
<sequence>MMERKSSGRRRVFVQTETGSVLGIELDRSDNAHTVKRKLQIALNVPIEERSLIFGDVVLKNDLSTVRNDFPLLLTKNFMHRSSSTPCLSPTGKDVQQRDQSGPIEILVCSDHFSRIRKLVREIVEAMKFGIDPIPICGGLGGAYYFRDCQGENWAIVKPTDEEPYAPNNPKGFIGKALGQPGLKRSVRVGETGFREVAAYLLDYDHFANVPSTALVKVTHSIFNVNGEVNGTKQQERKEFSKIASLQQFIPHDFDASDYGTSSFPVAAVHKIGILDIRILNTDRHAGNLLVRKIDGGGGLDQVELVPIDHGLCLPENLEDPYFEWIHWPQASIPFSEDELEYISHLDPFRDSELLRMELPMIREACLRVLVVCTIFLKEAAISGLCLAEIGEMMSREFRGQQEEPSELEFICIEARRLLEERNMLSDNVRAVENEFQFEIDCEEESDITYNLEKKLAPQACWPLGGNIRNPLSKVEENVEECTEEDGNIIPPRSDEYAFTAQEKAPTVPRLSMSMKNVSIGDKSWKHENVMQKNGYLSGTSSGNRSVNEQFAGSTRFVKLADMSEEEWVQYLENFQHLVCLAFSNRKSASVGQRQRQRLGTSCQF</sequence>
<organism evidence="9 10">
    <name type="scientific">Gossypium darwinii</name>
    <name type="common">Darwin's cotton</name>
    <name type="synonym">Gossypium barbadense var. darwinii</name>
    <dbReference type="NCBI Taxonomy" id="34276"/>
    <lineage>
        <taxon>Eukaryota</taxon>
        <taxon>Viridiplantae</taxon>
        <taxon>Streptophyta</taxon>
        <taxon>Embryophyta</taxon>
        <taxon>Tracheophyta</taxon>
        <taxon>Spermatophyta</taxon>
        <taxon>Magnoliopsida</taxon>
        <taxon>eudicotyledons</taxon>
        <taxon>Gunneridae</taxon>
        <taxon>Pentapetalae</taxon>
        <taxon>rosids</taxon>
        <taxon>malvids</taxon>
        <taxon>Malvales</taxon>
        <taxon>Malvaceae</taxon>
        <taxon>Malvoideae</taxon>
        <taxon>Gossypium</taxon>
    </lineage>
</organism>
<feature type="domain" description="Ubiquitin-like" evidence="7">
    <location>
        <begin position="10"/>
        <end position="64"/>
    </location>
</feature>
<dbReference type="Pfam" id="PF00454">
    <property type="entry name" value="PI3_PI4_kinase"/>
    <property type="match status" value="1"/>
</dbReference>
<evidence type="ECO:0000256" key="5">
    <source>
        <dbReference type="ARBA" id="ARBA00022777"/>
    </source>
</evidence>
<feature type="domain" description="PI3K/PI4K catalytic" evidence="8">
    <location>
        <begin position="130"/>
        <end position="427"/>
    </location>
</feature>
<dbReference type="EC" id="2.7.1.67" evidence="2"/>
<accession>A0A5D2A6L0</accession>
<keyword evidence="4" id="KW-0547">Nucleotide-binding</keyword>
<dbReference type="Gene3D" id="3.10.20.90">
    <property type="entry name" value="Phosphatidylinositol 3-kinase Catalytic Subunit, Chain A, domain 1"/>
    <property type="match status" value="1"/>
</dbReference>
<dbReference type="EMBL" id="CM017712">
    <property type="protein sequence ID" value="TYG40079.1"/>
    <property type="molecule type" value="Genomic_DNA"/>
</dbReference>
<dbReference type="InterPro" id="IPR044571">
    <property type="entry name" value="P4KG1-8"/>
</dbReference>
<keyword evidence="5" id="KW-0418">Kinase</keyword>
<dbReference type="PROSITE" id="PS50290">
    <property type="entry name" value="PI3_4_KINASE_3"/>
    <property type="match status" value="1"/>
</dbReference>
<evidence type="ECO:0000256" key="3">
    <source>
        <dbReference type="ARBA" id="ARBA00022679"/>
    </source>
</evidence>
<dbReference type="InterPro" id="IPR000626">
    <property type="entry name" value="Ubiquitin-like_dom"/>
</dbReference>
<evidence type="ECO:0000313" key="9">
    <source>
        <dbReference type="EMBL" id="TYG40079.1"/>
    </source>
</evidence>
<evidence type="ECO:0000256" key="6">
    <source>
        <dbReference type="ARBA" id="ARBA00022840"/>
    </source>
</evidence>
<evidence type="ECO:0000256" key="4">
    <source>
        <dbReference type="ARBA" id="ARBA00022741"/>
    </source>
</evidence>
<keyword evidence="6" id="KW-0067">ATP-binding</keyword>
<keyword evidence="10" id="KW-1185">Reference proteome</keyword>
<gene>
    <name evidence="9" type="ORF">ES288_D12G064600v1</name>
</gene>
<dbReference type="SUPFAM" id="SSF54236">
    <property type="entry name" value="Ubiquitin-like"/>
    <property type="match status" value="1"/>
</dbReference>
<comment type="similarity">
    <text evidence="1">Belongs to the PI3/PI4-kinase family. Type II PI4K subfamily.</text>
</comment>
<reference evidence="9 10" key="1">
    <citation type="submission" date="2019-06" db="EMBL/GenBank/DDBJ databases">
        <title>WGS assembly of Gossypium darwinii.</title>
        <authorList>
            <person name="Chen Z.J."/>
            <person name="Sreedasyam A."/>
            <person name="Ando A."/>
            <person name="Song Q."/>
            <person name="De L."/>
            <person name="Hulse-Kemp A."/>
            <person name="Ding M."/>
            <person name="Ye W."/>
            <person name="Kirkbride R."/>
            <person name="Jenkins J."/>
            <person name="Plott C."/>
            <person name="Lovell J."/>
            <person name="Lin Y.-M."/>
            <person name="Vaughn R."/>
            <person name="Liu B."/>
            <person name="Li W."/>
            <person name="Simpson S."/>
            <person name="Scheffler B."/>
            <person name="Saski C."/>
            <person name="Grover C."/>
            <person name="Hu G."/>
            <person name="Conover J."/>
            <person name="Carlson J."/>
            <person name="Shu S."/>
            <person name="Boston L."/>
            <person name="Williams M."/>
            <person name="Peterson D."/>
            <person name="Mcgee K."/>
            <person name="Jones D."/>
            <person name="Wendel J."/>
            <person name="Stelly D."/>
            <person name="Grimwood J."/>
            <person name="Schmutz J."/>
        </authorList>
    </citation>
    <scope>NUCLEOTIDE SEQUENCE [LARGE SCALE GENOMIC DNA]</scope>
    <source>
        <strain evidence="9">1808015.09</strain>
    </source>
</reference>
<dbReference type="PANTHER" id="PTHR45800">
    <property type="entry name" value="PHOSPHATIDYLINOSITOL 4-KINASE GAMMA"/>
    <property type="match status" value="1"/>
</dbReference>
<dbReference type="Proteomes" id="UP000323506">
    <property type="component" value="Chromosome D12"/>
</dbReference>
<dbReference type="AlphaFoldDB" id="A0A5D2A6L0"/>
<dbReference type="PROSITE" id="PS50053">
    <property type="entry name" value="UBIQUITIN_2"/>
    <property type="match status" value="1"/>
</dbReference>
<dbReference type="GO" id="GO:0004430">
    <property type="term" value="F:1-phosphatidylinositol 4-kinase activity"/>
    <property type="evidence" value="ECO:0007669"/>
    <property type="project" value="UniProtKB-EC"/>
</dbReference>
<keyword evidence="3" id="KW-0808">Transferase</keyword>
<dbReference type="CDD" id="cd17039">
    <property type="entry name" value="Ubl_ubiquitin_like"/>
    <property type="match status" value="1"/>
</dbReference>
<name>A0A5D2A6L0_GOSDA</name>
<evidence type="ECO:0000259" key="8">
    <source>
        <dbReference type="PROSITE" id="PS50290"/>
    </source>
</evidence>
<evidence type="ECO:0000259" key="7">
    <source>
        <dbReference type="PROSITE" id="PS50053"/>
    </source>
</evidence>
<evidence type="ECO:0000256" key="1">
    <source>
        <dbReference type="ARBA" id="ARBA00008941"/>
    </source>
</evidence>
<evidence type="ECO:0000256" key="2">
    <source>
        <dbReference type="ARBA" id="ARBA00012169"/>
    </source>
</evidence>
<dbReference type="InterPro" id="IPR000403">
    <property type="entry name" value="PI3/4_kinase_cat_dom"/>
</dbReference>
<dbReference type="GO" id="GO:0005524">
    <property type="term" value="F:ATP binding"/>
    <property type="evidence" value="ECO:0007669"/>
    <property type="project" value="UniProtKB-KW"/>
</dbReference>
<dbReference type="PANTHER" id="PTHR45800:SF12">
    <property type="entry name" value="1-PHOSPHATIDYLINOSITOL 4-KINASE"/>
    <property type="match status" value="1"/>
</dbReference>
<protein>
    <recommendedName>
        <fullName evidence="2">1-phosphatidylinositol 4-kinase</fullName>
        <ecNumber evidence="2">2.7.1.67</ecNumber>
    </recommendedName>
</protein>
<evidence type="ECO:0000313" key="10">
    <source>
        <dbReference type="Proteomes" id="UP000323506"/>
    </source>
</evidence>
<dbReference type="InterPro" id="IPR029071">
    <property type="entry name" value="Ubiquitin-like_domsf"/>
</dbReference>